<evidence type="ECO:0000313" key="2">
    <source>
        <dbReference type="Proteomes" id="UP000596742"/>
    </source>
</evidence>
<dbReference type="GO" id="GO:0005634">
    <property type="term" value="C:nucleus"/>
    <property type="evidence" value="ECO:0007669"/>
    <property type="project" value="TreeGrafter"/>
</dbReference>
<dbReference type="AlphaFoldDB" id="A0A8B6BM89"/>
<evidence type="ECO:0000313" key="1">
    <source>
        <dbReference type="EMBL" id="VDH92636.1"/>
    </source>
</evidence>
<dbReference type="GO" id="GO:0051726">
    <property type="term" value="P:regulation of cell cycle"/>
    <property type="evidence" value="ECO:0007669"/>
    <property type="project" value="TreeGrafter"/>
</dbReference>
<dbReference type="PANTHER" id="PTHR10044:SF139">
    <property type="entry name" value="DEATH-ASSOCIATED INHIBITOR OF APOPTOSIS 2"/>
    <property type="match status" value="1"/>
</dbReference>
<keyword evidence="2" id="KW-1185">Reference proteome</keyword>
<proteinExistence type="predicted"/>
<dbReference type="CDD" id="cd00022">
    <property type="entry name" value="BIR"/>
    <property type="match status" value="1"/>
</dbReference>
<dbReference type="OrthoDB" id="6063402at2759"/>
<reference evidence="1" key="1">
    <citation type="submission" date="2018-11" db="EMBL/GenBank/DDBJ databases">
        <authorList>
            <person name="Alioto T."/>
            <person name="Alioto T."/>
        </authorList>
    </citation>
    <scope>NUCLEOTIDE SEQUENCE</scope>
</reference>
<gene>
    <name evidence="1" type="ORF">MGAL_10B058385</name>
</gene>
<dbReference type="EMBL" id="UYJE01000356">
    <property type="protein sequence ID" value="VDH92636.1"/>
    <property type="molecule type" value="Genomic_DNA"/>
</dbReference>
<dbReference type="PANTHER" id="PTHR10044">
    <property type="entry name" value="INHIBITOR OF APOPTOSIS"/>
    <property type="match status" value="1"/>
</dbReference>
<protein>
    <submittedName>
        <fullName evidence="1">Uncharacterized protein</fullName>
    </submittedName>
</protein>
<dbReference type="InterPro" id="IPR001370">
    <property type="entry name" value="BIR_rpt"/>
</dbReference>
<dbReference type="PROSITE" id="PS50143">
    <property type="entry name" value="BIR_REPEAT_2"/>
    <property type="match status" value="2"/>
</dbReference>
<dbReference type="GO" id="GO:0005737">
    <property type="term" value="C:cytoplasm"/>
    <property type="evidence" value="ECO:0007669"/>
    <property type="project" value="TreeGrafter"/>
</dbReference>
<sequence length="371" mass="43352">MLVNIQIKPTFAIYFRRYNSMNFEQRMTFELARLETYKSAPTSLRAWRIRLAKEGLYYIDDSHTCKCAFCGFLYRLSWTNGDNPDDIHRRSDTCCPFLLDRVNTNNIPMHADERTLFRSPAFRTSSSGNYQHPAVFAHGYVSVCQRDRRPFVEELMEGANSLMREIFQNMSHTGNESNPNLCTIFSERWDNEQRSRAGPSGYANSTTQGKEDICRCFYCGGGLKQWEPNDKPWTEHARWYTNCAFVRQCKGDEFIVEHRHINVPNAEENYQHDCLTEAVTKDCDLKSLPAVRAVIEIGYDLCLIKRAYDYLQKKAKTVLIRGITEEENKNYCKQTKTPPLALLGREIMKARWRRKNIDLEKSCIFGRNFLR</sequence>
<dbReference type="InterPro" id="IPR050784">
    <property type="entry name" value="IAP"/>
</dbReference>
<accession>A0A8B6BM89</accession>
<name>A0A8B6BM89_MYTGA</name>
<dbReference type="Gene3D" id="1.10.1170.10">
    <property type="entry name" value="Inhibitor Of Apoptosis Protein (2mihbC-IAP-1), Chain A"/>
    <property type="match status" value="2"/>
</dbReference>
<dbReference type="Pfam" id="PF00653">
    <property type="entry name" value="BIR"/>
    <property type="match status" value="2"/>
</dbReference>
<organism evidence="1 2">
    <name type="scientific">Mytilus galloprovincialis</name>
    <name type="common">Mediterranean mussel</name>
    <dbReference type="NCBI Taxonomy" id="29158"/>
    <lineage>
        <taxon>Eukaryota</taxon>
        <taxon>Metazoa</taxon>
        <taxon>Spiralia</taxon>
        <taxon>Lophotrochozoa</taxon>
        <taxon>Mollusca</taxon>
        <taxon>Bivalvia</taxon>
        <taxon>Autobranchia</taxon>
        <taxon>Pteriomorphia</taxon>
        <taxon>Mytilida</taxon>
        <taxon>Mytiloidea</taxon>
        <taxon>Mytilidae</taxon>
        <taxon>Mytilinae</taxon>
        <taxon>Mytilus</taxon>
    </lineage>
</organism>
<dbReference type="SUPFAM" id="SSF57924">
    <property type="entry name" value="Inhibitor of apoptosis (IAP) repeat"/>
    <property type="match status" value="2"/>
</dbReference>
<dbReference type="SMART" id="SM00238">
    <property type="entry name" value="BIR"/>
    <property type="match status" value="2"/>
</dbReference>
<comment type="caution">
    <text evidence="1">The sequence shown here is derived from an EMBL/GenBank/DDBJ whole genome shotgun (WGS) entry which is preliminary data.</text>
</comment>
<dbReference type="Proteomes" id="UP000596742">
    <property type="component" value="Unassembled WGS sequence"/>
</dbReference>